<evidence type="ECO:0000313" key="8">
    <source>
        <dbReference type="Proteomes" id="UP000027665"/>
    </source>
</evidence>
<dbReference type="PATRIC" id="fig|2754.20.peg.1007"/>
<keyword evidence="1" id="KW-0444">Lipid biosynthesis</keyword>
<dbReference type="PANTHER" id="PTHR43480:SF1">
    <property type="entry name" value="ACYL-[ACYL-CARRIER-PROTEIN]--UDP-N-ACETYLGLUCOSAMINE O-ACYLTRANSFERASE, MITOCHONDRIAL-RELATED"/>
    <property type="match status" value="1"/>
</dbReference>
<dbReference type="Gene3D" id="2.160.10.10">
    <property type="entry name" value="Hexapeptide repeat proteins"/>
    <property type="match status" value="1"/>
</dbReference>
<evidence type="ECO:0000259" key="6">
    <source>
        <dbReference type="Pfam" id="PF13720"/>
    </source>
</evidence>
<keyword evidence="3 7" id="KW-0808">Transferase</keyword>
<dbReference type="Pfam" id="PF00132">
    <property type="entry name" value="Hexapep"/>
    <property type="match status" value="2"/>
</dbReference>
<evidence type="ECO:0000256" key="4">
    <source>
        <dbReference type="ARBA" id="ARBA00023098"/>
    </source>
</evidence>
<keyword evidence="8" id="KW-1185">Reference proteome</keyword>
<evidence type="ECO:0000256" key="5">
    <source>
        <dbReference type="ARBA" id="ARBA00023315"/>
    </source>
</evidence>
<dbReference type="Proteomes" id="UP000027665">
    <property type="component" value="Unassembled WGS sequence"/>
</dbReference>
<dbReference type="STRING" id="2754.EH55_07515"/>
<dbReference type="InterPro" id="IPR037157">
    <property type="entry name" value="Acetyltransf_C_sf"/>
</dbReference>
<sequence length="273" mass="29786">MSVQIHPTAIVEKGAELGEDVTIGAYCIVDAKTKIGDGTVLRPFASVCEYTELGENCTIYEHAVIGGVPQDLSFRGEETRVKIGKGVVCREFVTINRAVGEGGATTVGDGCLIMEGVHFAHNVTVGRECTIANKTGLSGHVWIGDYVVIGGMSGFHQFTRVGSYCMIGGMSRVTQDVPPYALAAGIPLRVYDINRVGLKRRGFDMKTRSKIREMYRIIYNSGLTNREGLARIGELYPEDAEAKMILDFAEASKRGLTPRMTQDWTHGSEEKVD</sequence>
<dbReference type="PANTHER" id="PTHR43480">
    <property type="entry name" value="ACYL-[ACYL-CARRIER-PROTEIN]--UDP-N-ACETYLGLUCOSAMINE O-ACYLTRANSFERASE"/>
    <property type="match status" value="1"/>
</dbReference>
<keyword evidence="5 7" id="KW-0012">Acyltransferase</keyword>
<dbReference type="GO" id="GO:0009245">
    <property type="term" value="P:lipid A biosynthetic process"/>
    <property type="evidence" value="ECO:0007669"/>
    <property type="project" value="UniProtKB-KW"/>
</dbReference>
<dbReference type="SUPFAM" id="SSF51161">
    <property type="entry name" value="Trimeric LpxA-like enzymes"/>
    <property type="match status" value="1"/>
</dbReference>
<keyword evidence="2" id="KW-0441">Lipid A biosynthesis</keyword>
<feature type="domain" description="UDP N-acetylglucosamine O-acyltransferase C-terminal" evidence="6">
    <location>
        <begin position="176"/>
        <end position="256"/>
    </location>
</feature>
<evidence type="ECO:0000256" key="3">
    <source>
        <dbReference type="ARBA" id="ARBA00022679"/>
    </source>
</evidence>
<dbReference type="NCBIfam" id="TIGR01852">
    <property type="entry name" value="lipid_A_lpxA"/>
    <property type="match status" value="1"/>
</dbReference>
<dbReference type="OrthoDB" id="9782926at2"/>
<dbReference type="EMBL" id="JMKI01000037">
    <property type="protein sequence ID" value="KEJ91810.1"/>
    <property type="molecule type" value="Genomic_DNA"/>
</dbReference>
<evidence type="ECO:0000256" key="1">
    <source>
        <dbReference type="ARBA" id="ARBA00022516"/>
    </source>
</evidence>
<dbReference type="RefSeq" id="WP_037977173.1">
    <property type="nucleotide sequence ID" value="NZ_CALIAO010000065.1"/>
</dbReference>
<protein>
    <submittedName>
        <fullName evidence="7">UDP-N-acetylglucosamine acyltransferase</fullName>
    </submittedName>
</protein>
<evidence type="ECO:0000256" key="2">
    <source>
        <dbReference type="ARBA" id="ARBA00022556"/>
    </source>
</evidence>
<name>A0A073IQE7_9BACT</name>
<dbReference type="NCBIfam" id="NF003657">
    <property type="entry name" value="PRK05289.1"/>
    <property type="match status" value="1"/>
</dbReference>
<keyword evidence="4" id="KW-0443">Lipid metabolism</keyword>
<dbReference type="GeneID" id="90984087"/>
<dbReference type="Pfam" id="PF13720">
    <property type="entry name" value="Acetyltransf_11"/>
    <property type="match status" value="1"/>
</dbReference>
<dbReference type="CDD" id="cd03351">
    <property type="entry name" value="LbH_UDP-GlcNAc_AT"/>
    <property type="match status" value="1"/>
</dbReference>
<dbReference type="AlphaFoldDB" id="A0A073IQE7"/>
<organism evidence="7 8">
    <name type="scientific">Synergistes jonesii</name>
    <dbReference type="NCBI Taxonomy" id="2754"/>
    <lineage>
        <taxon>Bacteria</taxon>
        <taxon>Thermotogati</taxon>
        <taxon>Synergistota</taxon>
        <taxon>Synergistia</taxon>
        <taxon>Synergistales</taxon>
        <taxon>Synergistaceae</taxon>
        <taxon>Synergistes</taxon>
    </lineage>
</organism>
<dbReference type="GO" id="GO:0016020">
    <property type="term" value="C:membrane"/>
    <property type="evidence" value="ECO:0007669"/>
    <property type="project" value="GOC"/>
</dbReference>
<dbReference type="PIRSF" id="PIRSF000456">
    <property type="entry name" value="UDP-GlcNAc_acltr"/>
    <property type="match status" value="1"/>
</dbReference>
<gene>
    <name evidence="7" type="ORF">EH55_07515</name>
</gene>
<evidence type="ECO:0000313" key="7">
    <source>
        <dbReference type="EMBL" id="KEJ91810.1"/>
    </source>
</evidence>
<dbReference type="InterPro" id="IPR001451">
    <property type="entry name" value="Hexapep"/>
</dbReference>
<dbReference type="GO" id="GO:0008780">
    <property type="term" value="F:acyl-[acyl-carrier-protein]-UDP-N-acetylglucosamine O-acyltransferase activity"/>
    <property type="evidence" value="ECO:0007669"/>
    <property type="project" value="InterPro"/>
</dbReference>
<comment type="caution">
    <text evidence="7">The sequence shown here is derived from an EMBL/GenBank/DDBJ whole genome shotgun (WGS) entry which is preliminary data.</text>
</comment>
<dbReference type="Gene3D" id="1.20.1180.10">
    <property type="entry name" value="Udp N-acetylglucosamine O-acyltransferase, C-terminal domain"/>
    <property type="match status" value="1"/>
</dbReference>
<dbReference type="InterPro" id="IPR011004">
    <property type="entry name" value="Trimer_LpxA-like_sf"/>
</dbReference>
<accession>A0A073IQE7</accession>
<proteinExistence type="predicted"/>
<dbReference type="InterPro" id="IPR029098">
    <property type="entry name" value="Acetyltransf_C"/>
</dbReference>
<dbReference type="InterPro" id="IPR010137">
    <property type="entry name" value="Lipid_A_LpxA"/>
</dbReference>
<dbReference type="eggNOG" id="COG1043">
    <property type="taxonomic scope" value="Bacteria"/>
</dbReference>
<reference evidence="7 8" key="1">
    <citation type="submission" date="2014-04" db="EMBL/GenBank/DDBJ databases">
        <title>Draft Genome Sequence of Synergistes jonesii.</title>
        <authorList>
            <person name="Coil D.A."/>
            <person name="Eisen J.A."/>
            <person name="Holland-Moritz H.E."/>
        </authorList>
    </citation>
    <scope>NUCLEOTIDE SEQUENCE [LARGE SCALE GENOMIC DNA]</scope>
    <source>
        <strain evidence="7 8">78-1</strain>
    </source>
</reference>